<dbReference type="PANTHER" id="PTHR43133">
    <property type="entry name" value="RNA POLYMERASE ECF-TYPE SIGMA FACTO"/>
    <property type="match status" value="1"/>
</dbReference>
<name>A0A9X2L6S5_9PROT</name>
<comment type="caution">
    <text evidence="7">The sequence shown here is derived from an EMBL/GenBank/DDBJ whole genome shotgun (WGS) entry which is preliminary data.</text>
</comment>
<keyword evidence="3" id="KW-0731">Sigma factor</keyword>
<evidence type="ECO:0000259" key="5">
    <source>
        <dbReference type="Pfam" id="PF04542"/>
    </source>
</evidence>
<keyword evidence="4" id="KW-0804">Transcription</keyword>
<dbReference type="Gene3D" id="1.10.1740.10">
    <property type="match status" value="1"/>
</dbReference>
<dbReference type="InterPro" id="IPR013324">
    <property type="entry name" value="RNA_pol_sigma_r3/r4-like"/>
</dbReference>
<dbReference type="SUPFAM" id="SSF88659">
    <property type="entry name" value="Sigma3 and sigma4 domains of RNA polymerase sigma factors"/>
    <property type="match status" value="1"/>
</dbReference>
<evidence type="ECO:0000313" key="8">
    <source>
        <dbReference type="Proteomes" id="UP001142610"/>
    </source>
</evidence>
<comment type="similarity">
    <text evidence="1">Belongs to the sigma-70 factor family. ECF subfamily.</text>
</comment>
<reference evidence="7" key="1">
    <citation type="submission" date="2022-07" db="EMBL/GenBank/DDBJ databases">
        <title>Parvularcula maris sp. nov., an algicidal bacterium isolated from seawater.</title>
        <authorList>
            <person name="Li F."/>
        </authorList>
    </citation>
    <scope>NUCLEOTIDE SEQUENCE</scope>
    <source>
        <strain evidence="7">BGMRC 0090</strain>
    </source>
</reference>
<accession>A0A9X2L6S5</accession>
<dbReference type="InterPro" id="IPR014284">
    <property type="entry name" value="RNA_pol_sigma-70_dom"/>
</dbReference>
<keyword evidence="8" id="KW-1185">Reference proteome</keyword>
<dbReference type="SUPFAM" id="SSF88946">
    <property type="entry name" value="Sigma2 domain of RNA polymerase sigma factors"/>
    <property type="match status" value="1"/>
</dbReference>
<dbReference type="InterPro" id="IPR039425">
    <property type="entry name" value="RNA_pol_sigma-70-like"/>
</dbReference>
<evidence type="ECO:0000256" key="3">
    <source>
        <dbReference type="ARBA" id="ARBA00023082"/>
    </source>
</evidence>
<evidence type="ECO:0000256" key="4">
    <source>
        <dbReference type="ARBA" id="ARBA00023163"/>
    </source>
</evidence>
<feature type="domain" description="RNA polymerase sigma factor 70 region 4 type 2" evidence="6">
    <location>
        <begin position="109"/>
        <end position="158"/>
    </location>
</feature>
<sequence length="176" mass="20092">MTNQANTISTEDLNACLPALYRFAYTLTRNDDRASDLVQDCVERCLRKQHLFDGQNLRSWMFTVCRRVFLNQIRRDKVRGVAVDMEDAPQSKLSISAFQEEKMHYQDVVESFRELPHNDKVVLSLVAIEGLKYEEAAELLEVPVGTVRSRLSRARSRLRDLLENSGEEGTVVAASV</sequence>
<evidence type="ECO:0000256" key="1">
    <source>
        <dbReference type="ARBA" id="ARBA00010641"/>
    </source>
</evidence>
<dbReference type="PANTHER" id="PTHR43133:SF25">
    <property type="entry name" value="RNA POLYMERASE SIGMA FACTOR RFAY-RELATED"/>
    <property type="match status" value="1"/>
</dbReference>
<dbReference type="AlphaFoldDB" id="A0A9X2L6S5"/>
<gene>
    <name evidence="7" type="ORF">NOG11_01770</name>
</gene>
<dbReference type="EMBL" id="JANIBC010000001">
    <property type="protein sequence ID" value="MCQ8184105.1"/>
    <property type="molecule type" value="Genomic_DNA"/>
</dbReference>
<dbReference type="Pfam" id="PF04542">
    <property type="entry name" value="Sigma70_r2"/>
    <property type="match status" value="1"/>
</dbReference>
<dbReference type="NCBIfam" id="TIGR02937">
    <property type="entry name" value="sigma70-ECF"/>
    <property type="match status" value="1"/>
</dbReference>
<dbReference type="InterPro" id="IPR013325">
    <property type="entry name" value="RNA_pol_sigma_r2"/>
</dbReference>
<dbReference type="GO" id="GO:0003677">
    <property type="term" value="F:DNA binding"/>
    <property type="evidence" value="ECO:0007669"/>
    <property type="project" value="InterPro"/>
</dbReference>
<dbReference type="RefSeq" id="WP_256617911.1">
    <property type="nucleotide sequence ID" value="NZ_JANIBC010000001.1"/>
</dbReference>
<dbReference type="Proteomes" id="UP001142610">
    <property type="component" value="Unassembled WGS sequence"/>
</dbReference>
<dbReference type="GO" id="GO:0016987">
    <property type="term" value="F:sigma factor activity"/>
    <property type="evidence" value="ECO:0007669"/>
    <property type="project" value="UniProtKB-KW"/>
</dbReference>
<dbReference type="Gene3D" id="1.10.10.10">
    <property type="entry name" value="Winged helix-like DNA-binding domain superfamily/Winged helix DNA-binding domain"/>
    <property type="match status" value="1"/>
</dbReference>
<dbReference type="InterPro" id="IPR007627">
    <property type="entry name" value="RNA_pol_sigma70_r2"/>
</dbReference>
<proteinExistence type="inferred from homology"/>
<dbReference type="GO" id="GO:0006352">
    <property type="term" value="P:DNA-templated transcription initiation"/>
    <property type="evidence" value="ECO:0007669"/>
    <property type="project" value="InterPro"/>
</dbReference>
<organism evidence="7 8">
    <name type="scientific">Parvularcula maris</name>
    <dbReference type="NCBI Taxonomy" id="2965077"/>
    <lineage>
        <taxon>Bacteria</taxon>
        <taxon>Pseudomonadati</taxon>
        <taxon>Pseudomonadota</taxon>
        <taxon>Alphaproteobacteria</taxon>
        <taxon>Parvularculales</taxon>
        <taxon>Parvularculaceae</taxon>
        <taxon>Parvularcula</taxon>
    </lineage>
</organism>
<feature type="domain" description="RNA polymerase sigma-70 region 2" evidence="5">
    <location>
        <begin position="15"/>
        <end position="77"/>
    </location>
</feature>
<protein>
    <submittedName>
        <fullName evidence="7">Sigma-70 family RNA polymerase sigma factor</fullName>
    </submittedName>
</protein>
<dbReference type="Pfam" id="PF08281">
    <property type="entry name" value="Sigma70_r4_2"/>
    <property type="match status" value="1"/>
</dbReference>
<keyword evidence="2" id="KW-0805">Transcription regulation</keyword>
<dbReference type="InterPro" id="IPR013249">
    <property type="entry name" value="RNA_pol_sigma70_r4_t2"/>
</dbReference>
<evidence type="ECO:0000256" key="2">
    <source>
        <dbReference type="ARBA" id="ARBA00023015"/>
    </source>
</evidence>
<evidence type="ECO:0000259" key="6">
    <source>
        <dbReference type="Pfam" id="PF08281"/>
    </source>
</evidence>
<evidence type="ECO:0000313" key="7">
    <source>
        <dbReference type="EMBL" id="MCQ8184105.1"/>
    </source>
</evidence>
<dbReference type="InterPro" id="IPR036388">
    <property type="entry name" value="WH-like_DNA-bd_sf"/>
</dbReference>